<dbReference type="Pfam" id="PF14527">
    <property type="entry name" value="LAGLIDADG_WhiA"/>
    <property type="match status" value="1"/>
</dbReference>
<keyword evidence="1 4" id="KW-0132">Cell division</keyword>
<dbReference type="EMBL" id="FNWT01000002">
    <property type="protein sequence ID" value="SEH45007.1"/>
    <property type="molecule type" value="Genomic_DNA"/>
</dbReference>
<dbReference type="NCBIfam" id="TIGR00647">
    <property type="entry name" value="DNA_bind_WhiA"/>
    <property type="match status" value="1"/>
</dbReference>
<evidence type="ECO:0000256" key="1">
    <source>
        <dbReference type="ARBA" id="ARBA00022618"/>
    </source>
</evidence>
<dbReference type="Pfam" id="PF10298">
    <property type="entry name" value="WhiA_N"/>
    <property type="match status" value="1"/>
</dbReference>
<comment type="function">
    <text evidence="4">Involved in cell division and chromosome segregation.</text>
</comment>
<evidence type="ECO:0000256" key="4">
    <source>
        <dbReference type="HAMAP-Rule" id="MF_01420"/>
    </source>
</evidence>
<evidence type="ECO:0000256" key="2">
    <source>
        <dbReference type="ARBA" id="ARBA00023125"/>
    </source>
</evidence>
<dbReference type="InterPro" id="IPR039518">
    <property type="entry name" value="WhiA_LAGLIDADG_dom"/>
</dbReference>
<dbReference type="PANTHER" id="PTHR37307">
    <property type="entry name" value="CELL DIVISION PROTEIN WHIA-RELATED"/>
    <property type="match status" value="1"/>
</dbReference>
<evidence type="ECO:0000259" key="7">
    <source>
        <dbReference type="Pfam" id="PF14527"/>
    </source>
</evidence>
<protein>
    <recommendedName>
        <fullName evidence="4">Probable cell division protein WhiA</fullName>
    </recommendedName>
</protein>
<comment type="similarity">
    <text evidence="4">Belongs to the WhiA family.</text>
</comment>
<evidence type="ECO:0000259" key="5">
    <source>
        <dbReference type="Pfam" id="PF02650"/>
    </source>
</evidence>
<dbReference type="Proteomes" id="UP000199135">
    <property type="component" value="Unassembled WGS sequence"/>
</dbReference>
<dbReference type="RefSeq" id="WP_078687148.1">
    <property type="nucleotide sequence ID" value="NZ_FNWT01000002.1"/>
</dbReference>
<evidence type="ECO:0000259" key="6">
    <source>
        <dbReference type="Pfam" id="PF10298"/>
    </source>
</evidence>
<feature type="domain" description="WhiA LAGLIDADG-like" evidence="7">
    <location>
        <begin position="128"/>
        <end position="218"/>
    </location>
</feature>
<evidence type="ECO:0000313" key="8">
    <source>
        <dbReference type="EMBL" id="SEH45007.1"/>
    </source>
</evidence>
<keyword evidence="2 4" id="KW-0238">DNA-binding</keyword>
<sequence length="315" mass="34353">MSFTAQVKDELSRVDGECPGCAYAQLSAITRVCGTLSFRGSGRYSIRVATETGAVARTMIKLTHELFELETPLTVRHSNLHKTRNYLIEIPEQDELEADLIRLGILLPGQGVAPGVPQELLGSPCCARSFVRGAFMAGGFIADPRGDFHLEIAVTGEDFATGVVELFQQLGVKARLNRRRGSFAIYVKSFDDIVTLLTAMGARRSAQAVANVRRVKSLKNDVNRRVNAEIANQARSTGAAADQIQMIAQAEKVIGLRSMPPALREFCLLRRANPDLSLAALGQRCNPPASKSAMYHRVLRLQRLMGEADGSANEQ</sequence>
<organism evidence="8 9">
    <name type="scientific">Parafannyhessea umbonata</name>
    <dbReference type="NCBI Taxonomy" id="604330"/>
    <lineage>
        <taxon>Bacteria</taxon>
        <taxon>Bacillati</taxon>
        <taxon>Actinomycetota</taxon>
        <taxon>Coriobacteriia</taxon>
        <taxon>Coriobacteriales</taxon>
        <taxon>Atopobiaceae</taxon>
        <taxon>Parafannyhessea</taxon>
    </lineage>
</organism>
<dbReference type="Gene3D" id="3.10.28.10">
    <property type="entry name" value="Homing endonucleases"/>
    <property type="match status" value="1"/>
</dbReference>
<evidence type="ECO:0000313" key="9">
    <source>
        <dbReference type="Proteomes" id="UP000199135"/>
    </source>
</evidence>
<accession>A0A1H6IFI0</accession>
<dbReference type="PANTHER" id="PTHR37307:SF1">
    <property type="entry name" value="CELL DIVISION PROTEIN WHIA-RELATED"/>
    <property type="match status" value="1"/>
</dbReference>
<dbReference type="InterPro" id="IPR027434">
    <property type="entry name" value="Homing_endonucl"/>
</dbReference>
<dbReference type="InterPro" id="IPR018478">
    <property type="entry name" value="Sporu_reg_WhiA_N_dom"/>
</dbReference>
<keyword evidence="3 4" id="KW-0131">Cell cycle</keyword>
<dbReference type="InterPro" id="IPR003802">
    <property type="entry name" value="Sporulation_regulator_WhiA"/>
</dbReference>
<evidence type="ECO:0000256" key="3">
    <source>
        <dbReference type="ARBA" id="ARBA00023306"/>
    </source>
</evidence>
<comment type="caution">
    <text evidence="8">The sequence shown here is derived from an EMBL/GenBank/DDBJ whole genome shotgun (WGS) entry which is preliminary data.</text>
</comment>
<keyword evidence="9" id="KW-1185">Reference proteome</keyword>
<feature type="domain" description="Sporulation transcription regulator WhiA N-terminal" evidence="6">
    <location>
        <begin position="21"/>
        <end position="105"/>
    </location>
</feature>
<dbReference type="InterPro" id="IPR023054">
    <property type="entry name" value="Sporulation_regulator_WhiA_C"/>
</dbReference>
<gene>
    <name evidence="4" type="primary">whiA</name>
    <name evidence="8" type="ORF">SAMN05216447_102276</name>
</gene>
<name>A0A1H6IFI0_9ACTN</name>
<feature type="domain" description="Sporulation regulator WhiA C-terminal" evidence="5">
    <location>
        <begin position="222"/>
        <end position="304"/>
    </location>
</feature>
<dbReference type="Pfam" id="PF02650">
    <property type="entry name" value="HTH_WhiA"/>
    <property type="match status" value="1"/>
</dbReference>
<reference evidence="8 9" key="1">
    <citation type="submission" date="2016-10" db="EMBL/GenBank/DDBJ databases">
        <authorList>
            <person name="Varghese N."/>
            <person name="Submissions S."/>
        </authorList>
    </citation>
    <scope>NUCLEOTIDE SEQUENCE [LARGE SCALE GENOMIC DNA]</scope>
    <source>
        <strain evidence="8 9">WCP15</strain>
    </source>
</reference>
<proteinExistence type="inferred from homology"/>
<dbReference type="SUPFAM" id="SSF55608">
    <property type="entry name" value="Homing endonucleases"/>
    <property type="match status" value="1"/>
</dbReference>
<dbReference type="HAMAP" id="MF_01420">
    <property type="entry name" value="HTH_type_WhiA"/>
    <property type="match status" value="1"/>
</dbReference>